<dbReference type="RefSeq" id="WP_145779494.1">
    <property type="nucleotide sequence ID" value="NZ_JBMVBS010000003.1"/>
</dbReference>
<keyword evidence="1" id="KW-0732">Signal</keyword>
<evidence type="ECO:0000313" key="3">
    <source>
        <dbReference type="Proteomes" id="UP000317685"/>
    </source>
</evidence>
<comment type="caution">
    <text evidence="2">The sequence shown here is derived from an EMBL/GenBank/DDBJ whole genome shotgun (WGS) entry which is preliminary data.</text>
</comment>
<organism evidence="2 3">
    <name type="scientific">Micromonospora taraxaci</name>
    <dbReference type="NCBI Taxonomy" id="1316803"/>
    <lineage>
        <taxon>Bacteria</taxon>
        <taxon>Bacillati</taxon>
        <taxon>Actinomycetota</taxon>
        <taxon>Actinomycetes</taxon>
        <taxon>Micromonosporales</taxon>
        <taxon>Micromonosporaceae</taxon>
        <taxon>Micromonospora</taxon>
    </lineage>
</organism>
<dbReference type="AlphaFoldDB" id="A0A561VXT1"/>
<keyword evidence="3" id="KW-1185">Reference proteome</keyword>
<evidence type="ECO:0000313" key="2">
    <source>
        <dbReference type="EMBL" id="TWG16413.1"/>
    </source>
</evidence>
<dbReference type="GeneID" id="300127359"/>
<dbReference type="Proteomes" id="UP000317685">
    <property type="component" value="Unassembled WGS sequence"/>
</dbReference>
<protein>
    <submittedName>
        <fullName evidence="2">Uncharacterized protein</fullName>
    </submittedName>
</protein>
<dbReference type="OrthoDB" id="3390727at2"/>
<feature type="signal peptide" evidence="1">
    <location>
        <begin position="1"/>
        <end position="30"/>
    </location>
</feature>
<proteinExistence type="predicted"/>
<evidence type="ECO:0000256" key="1">
    <source>
        <dbReference type="SAM" id="SignalP"/>
    </source>
</evidence>
<gene>
    <name evidence="2" type="ORF">FHU34_111749</name>
</gene>
<sequence length="264" mass="29371">MARVLSGRALLAVLVVLPTLAAWNATPASAASGAAPGVYDEEPVDRDVELARLGYRNGVRVVFSRDELSGDWGLRQDGEMGRNAPLAYDDKQSMLQTYLTITPRSVPVPRVLLSEPPAGTPTPPELAYRTIVASPVVADDLVAPTSSGMSTAATMTCWDLYWNSYNWAELPGYPNPSSVWHPARTYYASDFGGMKMYSYSYLANCGGYARHRIYYKSFGEYYKHHDYEVAYAHWQAVKKGSVHRYRKVHYDGTWGDTRNGKYTG</sequence>
<dbReference type="EMBL" id="VIWZ01000001">
    <property type="protein sequence ID" value="TWG16413.1"/>
    <property type="molecule type" value="Genomic_DNA"/>
</dbReference>
<accession>A0A561VXT1</accession>
<name>A0A561VXT1_9ACTN</name>
<feature type="chain" id="PRO_5021980176" evidence="1">
    <location>
        <begin position="31"/>
        <end position="264"/>
    </location>
</feature>
<reference evidence="2 3" key="1">
    <citation type="submission" date="2019-06" db="EMBL/GenBank/DDBJ databases">
        <title>Sequencing the genomes of 1000 actinobacteria strains.</title>
        <authorList>
            <person name="Klenk H.-P."/>
        </authorList>
    </citation>
    <scope>NUCLEOTIDE SEQUENCE [LARGE SCALE GENOMIC DNA]</scope>
    <source>
        <strain evidence="2 3">DSM 45885</strain>
    </source>
</reference>